<gene>
    <name evidence="1" type="ORF">HPB49_000314</name>
</gene>
<keyword evidence="2" id="KW-1185">Reference proteome</keyword>
<accession>A0ACB8CCG0</accession>
<sequence>MALTGALRCSVWSDVYNASPARLVLPVQRFRFSDLLTAPQVRLCSQITANQSAEQDPALLMSEAQSEVTAEDSSEPDKLYKKIELEVRGHDPAVLKSYKWYAMEAAKLLDISVSRTWQPKHVNERWTLLKAPFGKKKHMVQYEMRTYFQFIELKHLTGSTADTYLEYIQRNLPEGVAMKVTKLELPLCRAVKTAIVAKGRTSGEKVRIASFASQANSAKTTHWRSLTCPYAPDEFAGRSVNGSSGFASLGRTSSNESAGAKRNPPAKPPRRRHSVTSLKDTESYSSLCRPSPSTTSGRQGRRSDGDPWAEHGQWILDPPPNFGGGTPPCFSLSYGGGRGGCGGSGTPMPDSRNDFRSLPLSVAQERKLCHSTPSQPAGTSTRNVLHTRPSHLPTSSTPLHYANFPPSPVGSSERDIPDVVSRPILTVATAATPGSLSTSTCRRGCVESDRSTATIGGANGGCTPAWLVAPPGSPRRTHSDPVIHLDEVDEEQADNPGIWTYRPRSGLVNSKPDHSATLRARAAIPEEVKALQEINSKLWNQVQHLQSQLELLRRIKSPDKSLSTSSNGVSFAELLADVYYAQRERDDSISERLASANQSLDLYQKELQKLAEARSDASDGSGDEENCDNLVLSGLDKILQGLEGSWAPARVTRHQETLLATVQRLRDHRGKRARHRLRAIQAERDVALEKVKVLEKEVQELHMKAIWKSENWGCSSNDAVQQATNERNAALGRLHELQESLAAQANNGDRGTGDGVKISTEAQTDFIGVQDGVDLAASSFLQELKEEVSRISQRLDEEAASRQNAELKCQRLEELVNGFQKRLNGLNNSF</sequence>
<proteinExistence type="predicted"/>
<dbReference type="EMBL" id="CM023476">
    <property type="protein sequence ID" value="KAH7940450.1"/>
    <property type="molecule type" value="Genomic_DNA"/>
</dbReference>
<protein>
    <submittedName>
        <fullName evidence="1">Uncharacterized protein</fullName>
    </submittedName>
</protein>
<reference evidence="1" key="1">
    <citation type="submission" date="2020-05" db="EMBL/GenBank/DDBJ databases">
        <title>Large-scale comparative analyses of tick genomes elucidate their genetic diversity and vector capacities.</title>
        <authorList>
            <person name="Jia N."/>
            <person name="Wang J."/>
            <person name="Shi W."/>
            <person name="Du L."/>
            <person name="Sun Y."/>
            <person name="Zhan W."/>
            <person name="Jiang J."/>
            <person name="Wang Q."/>
            <person name="Zhang B."/>
            <person name="Ji P."/>
            <person name="Sakyi L.B."/>
            <person name="Cui X."/>
            <person name="Yuan T."/>
            <person name="Jiang B."/>
            <person name="Yang W."/>
            <person name="Lam T.T.-Y."/>
            <person name="Chang Q."/>
            <person name="Ding S."/>
            <person name="Wang X."/>
            <person name="Zhu J."/>
            <person name="Ruan X."/>
            <person name="Zhao L."/>
            <person name="Wei J."/>
            <person name="Que T."/>
            <person name="Du C."/>
            <person name="Cheng J."/>
            <person name="Dai P."/>
            <person name="Han X."/>
            <person name="Huang E."/>
            <person name="Gao Y."/>
            <person name="Liu J."/>
            <person name="Shao H."/>
            <person name="Ye R."/>
            <person name="Li L."/>
            <person name="Wei W."/>
            <person name="Wang X."/>
            <person name="Wang C."/>
            <person name="Yang T."/>
            <person name="Huo Q."/>
            <person name="Li W."/>
            <person name="Guo W."/>
            <person name="Chen H."/>
            <person name="Zhou L."/>
            <person name="Ni X."/>
            <person name="Tian J."/>
            <person name="Zhou Y."/>
            <person name="Sheng Y."/>
            <person name="Liu T."/>
            <person name="Pan Y."/>
            <person name="Xia L."/>
            <person name="Li J."/>
            <person name="Zhao F."/>
            <person name="Cao W."/>
        </authorList>
    </citation>
    <scope>NUCLEOTIDE SEQUENCE</scope>
    <source>
        <strain evidence="1">Dsil-2018</strain>
    </source>
</reference>
<comment type="caution">
    <text evidence="1">The sequence shown here is derived from an EMBL/GenBank/DDBJ whole genome shotgun (WGS) entry which is preliminary data.</text>
</comment>
<name>A0ACB8CCG0_DERSI</name>
<dbReference type="Proteomes" id="UP000821865">
    <property type="component" value="Chromosome 7"/>
</dbReference>
<organism evidence="1 2">
    <name type="scientific">Dermacentor silvarum</name>
    <name type="common">Tick</name>
    <dbReference type="NCBI Taxonomy" id="543639"/>
    <lineage>
        <taxon>Eukaryota</taxon>
        <taxon>Metazoa</taxon>
        <taxon>Ecdysozoa</taxon>
        <taxon>Arthropoda</taxon>
        <taxon>Chelicerata</taxon>
        <taxon>Arachnida</taxon>
        <taxon>Acari</taxon>
        <taxon>Parasitiformes</taxon>
        <taxon>Ixodida</taxon>
        <taxon>Ixodoidea</taxon>
        <taxon>Ixodidae</taxon>
        <taxon>Rhipicephalinae</taxon>
        <taxon>Dermacentor</taxon>
    </lineage>
</organism>
<evidence type="ECO:0000313" key="2">
    <source>
        <dbReference type="Proteomes" id="UP000821865"/>
    </source>
</evidence>
<evidence type="ECO:0000313" key="1">
    <source>
        <dbReference type="EMBL" id="KAH7940450.1"/>
    </source>
</evidence>